<dbReference type="EMBL" id="CBTK010000129">
    <property type="protein sequence ID" value="CDH45187.1"/>
    <property type="molecule type" value="Genomic_DNA"/>
</dbReference>
<comment type="caution">
    <text evidence="1">The sequence shown here is derived from an EMBL/GenBank/DDBJ whole genome shotgun (WGS) entry which is preliminary data.</text>
</comment>
<dbReference type="AlphaFoldDB" id="A0A7U7GBM3"/>
<accession>A0A7U7GBM3</accession>
<name>A0A7U7GBM3_9GAMM</name>
<organism evidence="1 2">
    <name type="scientific">Candidatus Contendobacter odensis Run_B_J11</name>
    <dbReference type="NCBI Taxonomy" id="1400861"/>
    <lineage>
        <taxon>Bacteria</taxon>
        <taxon>Pseudomonadati</taxon>
        <taxon>Pseudomonadota</taxon>
        <taxon>Gammaproteobacteria</taxon>
        <taxon>Candidatus Competibacteraceae</taxon>
        <taxon>Candidatus Contendibacter</taxon>
    </lineage>
</organism>
<gene>
    <name evidence="1" type="ORF">BN874_2140011</name>
</gene>
<sequence>MFILDHTLREQEDGEIESVGHPVQIAPLRLCTMAARLTLWVSAGRG</sequence>
<evidence type="ECO:0000313" key="1">
    <source>
        <dbReference type="EMBL" id="CDH45187.1"/>
    </source>
</evidence>
<evidence type="ECO:0000313" key="2">
    <source>
        <dbReference type="Proteomes" id="UP000019184"/>
    </source>
</evidence>
<keyword evidence="2" id="KW-1185">Reference proteome</keyword>
<proteinExistence type="predicted"/>
<reference evidence="1 2" key="1">
    <citation type="journal article" date="2014" name="ISME J.">
        <title>Candidatus Competibacter-lineage genomes retrieved from metagenomes reveal functional metabolic diversity.</title>
        <authorList>
            <person name="McIlroy S.J."/>
            <person name="Albertsen M."/>
            <person name="Andresen E.K."/>
            <person name="Saunders A.M."/>
            <person name="Kristiansen R."/>
            <person name="Stokholm-Bjerregaard M."/>
            <person name="Nielsen K.L."/>
            <person name="Nielsen P.H."/>
        </authorList>
    </citation>
    <scope>NUCLEOTIDE SEQUENCE [LARGE SCALE GENOMIC DNA]</scope>
    <source>
        <strain evidence="1 2">Run_B_J11</strain>
    </source>
</reference>
<dbReference type="Proteomes" id="UP000019184">
    <property type="component" value="Unassembled WGS sequence"/>
</dbReference>
<protein>
    <submittedName>
        <fullName evidence="1">Uncharacterized protein</fullName>
    </submittedName>
</protein>